<dbReference type="SUPFAM" id="SSF109925">
    <property type="entry name" value="Lissencephaly-1 protein (Lis-1, PAF-AH alpha) N-terminal domain"/>
    <property type="match status" value="1"/>
</dbReference>
<proteinExistence type="predicted"/>
<comment type="caution">
    <text evidence="2">The sequence shown here is derived from an EMBL/GenBank/DDBJ whole genome shotgun (WGS) entry which is preliminary data.</text>
</comment>
<keyword evidence="3" id="KW-1185">Reference proteome</keyword>
<dbReference type="Gene3D" id="1.20.960.30">
    <property type="match status" value="1"/>
</dbReference>
<dbReference type="InterPro" id="IPR037190">
    <property type="entry name" value="LIS1_N"/>
</dbReference>
<feature type="region of interest" description="Disordered" evidence="1">
    <location>
        <begin position="70"/>
        <end position="101"/>
    </location>
</feature>
<dbReference type="Proteomes" id="UP001363151">
    <property type="component" value="Unassembled WGS sequence"/>
</dbReference>
<sequence length="101" mass="10441">MSALVGGLSGKERAQLDAAVLEYLKKVAPAAADAFAPAPPDAAAQPGALERKWVSVVRLQRRVLDLEAKAKAGGRATPPPGGSYARAPCAPHALRGHPRRA</sequence>
<dbReference type="EMBL" id="JBBJCI010000227">
    <property type="protein sequence ID" value="KAK7238934.1"/>
    <property type="molecule type" value="Genomic_DNA"/>
</dbReference>
<gene>
    <name evidence="2" type="ORF">SO694_00026215</name>
</gene>
<protein>
    <submittedName>
        <fullName evidence="2">Uncharacterized protein</fullName>
    </submittedName>
</protein>
<reference evidence="2 3" key="1">
    <citation type="submission" date="2024-03" db="EMBL/GenBank/DDBJ databases">
        <title>Aureococcus anophagefferens CCMP1851 and Kratosvirus quantuckense: Draft genome of a second virus-susceptible host strain in the model system.</title>
        <authorList>
            <person name="Chase E."/>
            <person name="Truchon A.R."/>
            <person name="Schepens W."/>
            <person name="Wilhelm S.W."/>
        </authorList>
    </citation>
    <scope>NUCLEOTIDE SEQUENCE [LARGE SCALE GENOMIC DNA]</scope>
    <source>
        <strain evidence="2 3">CCMP1851</strain>
    </source>
</reference>
<organism evidence="2 3">
    <name type="scientific">Aureococcus anophagefferens</name>
    <name type="common">Harmful bloom alga</name>
    <dbReference type="NCBI Taxonomy" id="44056"/>
    <lineage>
        <taxon>Eukaryota</taxon>
        <taxon>Sar</taxon>
        <taxon>Stramenopiles</taxon>
        <taxon>Ochrophyta</taxon>
        <taxon>Pelagophyceae</taxon>
        <taxon>Pelagomonadales</taxon>
        <taxon>Pelagomonadaceae</taxon>
        <taxon>Aureococcus</taxon>
    </lineage>
</organism>
<name>A0ABR1FUD0_AURAN</name>
<evidence type="ECO:0000313" key="3">
    <source>
        <dbReference type="Proteomes" id="UP001363151"/>
    </source>
</evidence>
<evidence type="ECO:0000256" key="1">
    <source>
        <dbReference type="SAM" id="MobiDB-lite"/>
    </source>
</evidence>
<accession>A0ABR1FUD0</accession>
<evidence type="ECO:0000313" key="2">
    <source>
        <dbReference type="EMBL" id="KAK7238934.1"/>
    </source>
</evidence>